<dbReference type="UniPathway" id="UPA00124"/>
<comment type="pathway">
    <text evidence="1 6">Carbohydrate biosynthesis; dTDP-L-rhamnose biosynthesis.</text>
</comment>
<gene>
    <name evidence="8" type="primary">rfbD</name>
    <name evidence="8" type="ORF">OLEAN_C19700</name>
</gene>
<dbReference type="PANTHER" id="PTHR10491">
    <property type="entry name" value="DTDP-4-DEHYDRORHAMNOSE REDUCTASE"/>
    <property type="match status" value="1"/>
</dbReference>
<dbReference type="HOGENOM" id="CLU_045518_1_0_6"/>
<comment type="function">
    <text evidence="6">Catalyzes the reduction of dTDP-6-deoxy-L-lyxo-4-hexulose to yield dTDP-L-rhamnose.</text>
</comment>
<proteinExistence type="inferred from homology"/>
<dbReference type="Pfam" id="PF04321">
    <property type="entry name" value="RmlD_sub_bind"/>
    <property type="match status" value="1"/>
</dbReference>
<keyword evidence="6" id="KW-0521">NADP</keyword>
<dbReference type="EMBL" id="FO203512">
    <property type="protein sequence ID" value="CCK76146.1"/>
    <property type="molecule type" value="Genomic_DNA"/>
</dbReference>
<protein>
    <recommendedName>
        <fullName evidence="4 6">dTDP-4-dehydrorhamnose reductase</fullName>
        <ecNumber evidence="3 6">1.1.1.133</ecNumber>
    </recommendedName>
</protein>
<evidence type="ECO:0000256" key="2">
    <source>
        <dbReference type="ARBA" id="ARBA00010944"/>
    </source>
</evidence>
<dbReference type="NCBIfam" id="TIGR01214">
    <property type="entry name" value="rmlD"/>
    <property type="match status" value="1"/>
</dbReference>
<comment type="catalytic activity">
    <reaction evidence="5 6">
        <text>dTDP-beta-L-rhamnose + NADP(+) = dTDP-4-dehydro-beta-L-rhamnose + NADPH + H(+)</text>
        <dbReference type="Rhea" id="RHEA:21796"/>
        <dbReference type="ChEBI" id="CHEBI:15378"/>
        <dbReference type="ChEBI" id="CHEBI:57510"/>
        <dbReference type="ChEBI" id="CHEBI:57783"/>
        <dbReference type="ChEBI" id="CHEBI:58349"/>
        <dbReference type="ChEBI" id="CHEBI:62830"/>
        <dbReference type="EC" id="1.1.1.133"/>
    </reaction>
</comment>
<dbReference type="AlphaFoldDB" id="R4YMG5"/>
<comment type="similarity">
    <text evidence="2 6">Belongs to the dTDP-4-dehydrorhamnose reductase family.</text>
</comment>
<dbReference type="GO" id="GO:0009243">
    <property type="term" value="P:O antigen biosynthetic process"/>
    <property type="evidence" value="ECO:0007669"/>
    <property type="project" value="UniProtKB-UniPathway"/>
</dbReference>
<evidence type="ECO:0000256" key="1">
    <source>
        <dbReference type="ARBA" id="ARBA00004781"/>
    </source>
</evidence>
<dbReference type="GO" id="GO:0019305">
    <property type="term" value="P:dTDP-rhamnose biosynthetic process"/>
    <property type="evidence" value="ECO:0007669"/>
    <property type="project" value="UniProtKB-UniPathway"/>
</dbReference>
<dbReference type="Proteomes" id="UP000032749">
    <property type="component" value="Chromosome"/>
</dbReference>
<keyword evidence="9" id="KW-1185">Reference proteome</keyword>
<dbReference type="PATRIC" id="fig|698738.3.peg.2039"/>
<dbReference type="PANTHER" id="PTHR10491:SF4">
    <property type="entry name" value="METHIONINE ADENOSYLTRANSFERASE 2 SUBUNIT BETA"/>
    <property type="match status" value="1"/>
</dbReference>
<dbReference type="KEGG" id="oai:OLEAN_C19700"/>
<dbReference type="CDD" id="cd05254">
    <property type="entry name" value="dTDP_HR_like_SDR_e"/>
    <property type="match status" value="1"/>
</dbReference>
<dbReference type="InterPro" id="IPR036291">
    <property type="entry name" value="NAD(P)-bd_dom_sf"/>
</dbReference>
<evidence type="ECO:0000256" key="3">
    <source>
        <dbReference type="ARBA" id="ARBA00012929"/>
    </source>
</evidence>
<comment type="cofactor">
    <cofactor evidence="6">
        <name>Mg(2+)</name>
        <dbReference type="ChEBI" id="CHEBI:18420"/>
    </cofactor>
    <text evidence="6">Binds 1 Mg(2+) ion per monomer.</text>
</comment>
<evidence type="ECO:0000256" key="6">
    <source>
        <dbReference type="RuleBase" id="RU364082"/>
    </source>
</evidence>
<dbReference type="GO" id="GO:0005829">
    <property type="term" value="C:cytosol"/>
    <property type="evidence" value="ECO:0007669"/>
    <property type="project" value="TreeGrafter"/>
</dbReference>
<evidence type="ECO:0000313" key="8">
    <source>
        <dbReference type="EMBL" id="CCK76146.1"/>
    </source>
</evidence>
<dbReference type="Gene3D" id="3.40.50.720">
    <property type="entry name" value="NAD(P)-binding Rossmann-like Domain"/>
    <property type="match status" value="1"/>
</dbReference>
<reference evidence="8 9" key="1">
    <citation type="journal article" date="2013" name="Nat. Commun.">
        <title>Genome sequence and functional genomic analysis of the oil-degrading bacterium Oleispira antarctica.</title>
        <authorList>
            <person name="Kube M."/>
            <person name="Chernikova T.N."/>
            <person name="Al-Ramahi Y."/>
            <person name="Beloqui A."/>
            <person name="Lopez-Cortez N."/>
            <person name="Guazzaroni M.E."/>
            <person name="Heipieper H.J."/>
            <person name="Klages S."/>
            <person name="Kotsyurbenko O.R."/>
            <person name="Langer I."/>
            <person name="Nechitaylo T.Y."/>
            <person name="Lunsdorf H."/>
            <person name="Fernandez M."/>
            <person name="Juarez S."/>
            <person name="Ciordia S."/>
            <person name="Singer A."/>
            <person name="Kagan O."/>
            <person name="Egorova O."/>
            <person name="Petit P.A."/>
            <person name="Stogios P."/>
            <person name="Kim Y."/>
            <person name="Tchigvintsev A."/>
            <person name="Flick R."/>
            <person name="Denaro R."/>
            <person name="Genovese M."/>
            <person name="Albar J.P."/>
            <person name="Reva O.N."/>
            <person name="Martinez-Gomariz M."/>
            <person name="Tran H."/>
            <person name="Ferrer M."/>
            <person name="Savchenko A."/>
            <person name="Yakunin A.F."/>
            <person name="Yakimov M.M."/>
            <person name="Golyshina O.V."/>
            <person name="Reinhardt R."/>
            <person name="Golyshin P.N."/>
        </authorList>
    </citation>
    <scope>NUCLEOTIDE SEQUENCE [LARGE SCALE GENOMIC DNA]</scope>
</reference>
<accession>R4YMG5</accession>
<name>R4YMG5_OLEAN</name>
<feature type="domain" description="RmlD-like substrate binding" evidence="7">
    <location>
        <begin position="23"/>
        <end position="315"/>
    </location>
</feature>
<organism evidence="8 9">
    <name type="scientific">Oleispira antarctica RB-8</name>
    <dbReference type="NCBI Taxonomy" id="698738"/>
    <lineage>
        <taxon>Bacteria</taxon>
        <taxon>Pseudomonadati</taxon>
        <taxon>Pseudomonadota</taxon>
        <taxon>Gammaproteobacteria</taxon>
        <taxon>Oceanospirillales</taxon>
        <taxon>Oceanospirillaceae</taxon>
        <taxon>Oleispira</taxon>
    </lineage>
</organism>
<evidence type="ECO:0000259" key="7">
    <source>
        <dbReference type="Pfam" id="PF04321"/>
    </source>
</evidence>
<dbReference type="UniPathway" id="UPA00281"/>
<dbReference type="STRING" id="698738.OLEAN_C19700"/>
<evidence type="ECO:0000256" key="5">
    <source>
        <dbReference type="ARBA" id="ARBA00048200"/>
    </source>
</evidence>
<dbReference type="EC" id="1.1.1.133" evidence="3 6"/>
<dbReference type="SUPFAM" id="SSF51735">
    <property type="entry name" value="NAD(P)-binding Rossmann-fold domains"/>
    <property type="match status" value="1"/>
</dbReference>
<evidence type="ECO:0000256" key="4">
    <source>
        <dbReference type="ARBA" id="ARBA00017099"/>
    </source>
</evidence>
<dbReference type="InterPro" id="IPR029903">
    <property type="entry name" value="RmlD-like-bd"/>
</dbReference>
<dbReference type="Gene3D" id="3.90.25.10">
    <property type="entry name" value="UDP-galactose 4-epimerase, domain 1"/>
    <property type="match status" value="1"/>
</dbReference>
<sequence length="326" mass="35630">MSKNTQDTQGNESMSEALQKRTRILVTAKNGQLGWELARSQPENVEAQFFDSKELNICNSDNIAEKIARFKPDLVINAAAYTAVDKAESDSDAAFLVNQQGAKNLAQACKNAGAKLIHISTDFVFDATKNTPYQPSDSTNPLGVYGASKLAGEETALEILGDNVSIIRTAWVYSLHGNNFVKTMLRLMAEKEQLGVVADQVGTPTNANNLAKAIWLLAEKMLTQKTTAESISNIYHWTDLGTASWYDFAVAIQELGLANGLLNKEIPIAPIKASQYPTPAKRPSYSVLDTSHLRETLSVPGTHWRAALNSMLSDLKKIELNAENSK</sequence>
<evidence type="ECO:0000313" key="9">
    <source>
        <dbReference type="Proteomes" id="UP000032749"/>
    </source>
</evidence>
<dbReference type="InterPro" id="IPR005913">
    <property type="entry name" value="dTDP_dehydrorham_reduct"/>
</dbReference>
<dbReference type="GO" id="GO:0008831">
    <property type="term" value="F:dTDP-4-dehydrorhamnose reductase activity"/>
    <property type="evidence" value="ECO:0007669"/>
    <property type="project" value="UniProtKB-EC"/>
</dbReference>
<keyword evidence="6 8" id="KW-0560">Oxidoreductase</keyword>